<evidence type="ECO:0000313" key="3">
    <source>
        <dbReference type="EMBL" id="KIW21171.1"/>
    </source>
</evidence>
<evidence type="ECO:0000313" key="4">
    <source>
        <dbReference type="Proteomes" id="UP000053328"/>
    </source>
</evidence>
<evidence type="ECO:0000256" key="1">
    <source>
        <dbReference type="SAM" id="Coils"/>
    </source>
</evidence>
<protein>
    <submittedName>
        <fullName evidence="3">Uncharacterized protein</fullName>
    </submittedName>
</protein>
<sequence>MPHKHKRKREDQEESNFDLPPSSRARTLSVHQKSETIFESSKDKKSKREAKKAAKKSGLKDDTPKSFARLMAFHQHGQRLPSGLDDGTTIKTGKKKTKKNGRDSSNTNVNDEEDDDDSNNNSNTNVNATEPLQILPGERLSEFAARVDQSLPLTSVPRHQTRINKIPGLEKIKTPLTKHNKRLARLQSEWRNAEAKRRAAQEEEDEELADRREEDDLLWLGAGVDKDRLRRSGLGGGGKKKNKDKKKHDPDDVDPWKQLERKRREEGELRQKNLQDVVLAPPVLKSVKNIFKDKGERSVRAEKIGTVSGVIMT</sequence>
<evidence type="ECO:0000256" key="2">
    <source>
        <dbReference type="SAM" id="MobiDB-lite"/>
    </source>
</evidence>
<dbReference type="AlphaFoldDB" id="A0A0D1Z0N6"/>
<dbReference type="Proteomes" id="UP000053328">
    <property type="component" value="Unassembled WGS sequence"/>
</dbReference>
<dbReference type="RefSeq" id="XP_016241387.1">
    <property type="nucleotide sequence ID" value="XM_016376111.1"/>
</dbReference>
<feature type="region of interest" description="Disordered" evidence="2">
    <location>
        <begin position="229"/>
        <end position="268"/>
    </location>
</feature>
<dbReference type="VEuPathDB" id="FungiDB:PV08_01751"/>
<feature type="coiled-coil region" evidence="1">
    <location>
        <begin position="176"/>
        <end position="212"/>
    </location>
</feature>
<organism evidence="3 4">
    <name type="scientific">Exophiala spinifera</name>
    <dbReference type="NCBI Taxonomy" id="91928"/>
    <lineage>
        <taxon>Eukaryota</taxon>
        <taxon>Fungi</taxon>
        <taxon>Dikarya</taxon>
        <taxon>Ascomycota</taxon>
        <taxon>Pezizomycotina</taxon>
        <taxon>Eurotiomycetes</taxon>
        <taxon>Chaetothyriomycetidae</taxon>
        <taxon>Chaetothyriales</taxon>
        <taxon>Herpotrichiellaceae</taxon>
        <taxon>Exophiala</taxon>
    </lineage>
</organism>
<keyword evidence="4" id="KW-1185">Reference proteome</keyword>
<reference evidence="3 4" key="1">
    <citation type="submission" date="2015-01" db="EMBL/GenBank/DDBJ databases">
        <title>The Genome Sequence of Exophiala spinifera CBS89968.</title>
        <authorList>
            <consortium name="The Broad Institute Genomics Platform"/>
            <person name="Cuomo C."/>
            <person name="de Hoog S."/>
            <person name="Gorbushina A."/>
            <person name="Stielow B."/>
            <person name="Teixiera M."/>
            <person name="Abouelleil A."/>
            <person name="Chapman S.B."/>
            <person name="Priest M."/>
            <person name="Young S.K."/>
            <person name="Wortman J."/>
            <person name="Nusbaum C."/>
            <person name="Birren B."/>
        </authorList>
    </citation>
    <scope>NUCLEOTIDE SEQUENCE [LARGE SCALE GENOMIC DNA]</scope>
    <source>
        <strain evidence="3 4">CBS 89968</strain>
    </source>
</reference>
<name>A0A0D1Z0N6_9EURO</name>
<feature type="compositionally biased region" description="Basic and acidic residues" evidence="2">
    <location>
        <begin position="32"/>
        <end position="43"/>
    </location>
</feature>
<keyword evidence="1" id="KW-0175">Coiled coil</keyword>
<accession>A0A0D1Z0N6</accession>
<dbReference type="EMBL" id="KN847492">
    <property type="protein sequence ID" value="KIW21171.1"/>
    <property type="molecule type" value="Genomic_DNA"/>
</dbReference>
<feature type="compositionally biased region" description="Basic residues" evidence="2">
    <location>
        <begin position="44"/>
        <end position="57"/>
    </location>
</feature>
<feature type="region of interest" description="Disordered" evidence="2">
    <location>
        <begin position="1"/>
        <end position="134"/>
    </location>
</feature>
<dbReference type="GeneID" id="27328834"/>
<gene>
    <name evidence="3" type="ORF">PV08_01751</name>
</gene>
<dbReference type="OrthoDB" id="5876637at2759"/>
<dbReference type="PANTHER" id="PTHR40644:SF1">
    <property type="entry name" value="UPF0653 PROTEIN C607.02C"/>
    <property type="match status" value="1"/>
</dbReference>
<proteinExistence type="predicted"/>
<feature type="compositionally biased region" description="Basic and acidic residues" evidence="2">
    <location>
        <begin position="247"/>
        <end position="268"/>
    </location>
</feature>
<dbReference type="HOGENOM" id="CLU_053180_1_0_1"/>
<dbReference type="PANTHER" id="PTHR40644">
    <property type="entry name" value="UPF0653 PROTEIN C607.02C"/>
    <property type="match status" value="1"/>
</dbReference>